<feature type="signal peptide" evidence="1">
    <location>
        <begin position="1"/>
        <end position="19"/>
    </location>
</feature>
<dbReference type="EMBL" id="AP027272">
    <property type="protein sequence ID" value="BDX08489.1"/>
    <property type="molecule type" value="Genomic_DNA"/>
</dbReference>
<sequence>MKRPLVSLLLWLTCTLSFADTSPTVSTCTDYTPYHQNEAGELVFNGRNIETLYRVVEGLGLTLDMSIRAPFVRCIKLLEQHKIDVLPGLIYTEERASQFKLIPYRQKTPLAIFYLKDEFQDFDISKLGSTEVIGMHRAFALPDDVKTTELESRLTPITSVGVGFEMLARHRLSGVLATTETGKLVLADWPEMQDKVSYKLLPSENDSVYFAINPKSPLIHREAEILQVLKQLAQTPAFQHLGL</sequence>
<gene>
    <name evidence="2" type="ORF">MACH26_40100</name>
</gene>
<keyword evidence="3" id="KW-1185">Reference proteome</keyword>
<dbReference type="KEGG" id="pmaw:MACH26_40100"/>
<dbReference type="AlphaFoldDB" id="A0AA48HV15"/>
<protein>
    <recommendedName>
        <fullName evidence="4">Solute-binding protein family 3/N-terminal domain-containing protein</fullName>
    </recommendedName>
</protein>
<evidence type="ECO:0000313" key="3">
    <source>
        <dbReference type="Proteomes" id="UP001333710"/>
    </source>
</evidence>
<dbReference type="Gene3D" id="3.40.190.10">
    <property type="entry name" value="Periplasmic binding protein-like II"/>
    <property type="match status" value="2"/>
</dbReference>
<evidence type="ECO:0008006" key="4">
    <source>
        <dbReference type="Google" id="ProtNLM"/>
    </source>
</evidence>
<proteinExistence type="predicted"/>
<accession>A0AA48HV15</accession>
<keyword evidence="1" id="KW-0732">Signal</keyword>
<evidence type="ECO:0000256" key="1">
    <source>
        <dbReference type="SAM" id="SignalP"/>
    </source>
</evidence>
<feature type="chain" id="PRO_5041287675" description="Solute-binding protein family 3/N-terminal domain-containing protein" evidence="1">
    <location>
        <begin position="20"/>
        <end position="243"/>
    </location>
</feature>
<dbReference type="Proteomes" id="UP001333710">
    <property type="component" value="Chromosome"/>
</dbReference>
<name>A0AA48HV15_9ALTE</name>
<reference evidence="2" key="1">
    <citation type="submission" date="2023-01" db="EMBL/GenBank/DDBJ databases">
        <title>Complete genome sequence of Planctobacterium marinum strain Dej080120_11.</title>
        <authorList>
            <person name="Ueki S."/>
            <person name="Maruyama F."/>
        </authorList>
    </citation>
    <scope>NUCLEOTIDE SEQUENCE</scope>
    <source>
        <strain evidence="2">Dej080120_11</strain>
    </source>
</reference>
<dbReference type="SUPFAM" id="SSF53850">
    <property type="entry name" value="Periplasmic binding protein-like II"/>
    <property type="match status" value="1"/>
</dbReference>
<organism evidence="2 3">
    <name type="scientific">Planctobacterium marinum</name>
    <dbReference type="NCBI Taxonomy" id="1631968"/>
    <lineage>
        <taxon>Bacteria</taxon>
        <taxon>Pseudomonadati</taxon>
        <taxon>Pseudomonadota</taxon>
        <taxon>Gammaproteobacteria</taxon>
        <taxon>Alteromonadales</taxon>
        <taxon>Alteromonadaceae</taxon>
        <taxon>Planctobacterium</taxon>
    </lineage>
</organism>
<dbReference type="RefSeq" id="WP_338294557.1">
    <property type="nucleotide sequence ID" value="NZ_AP027272.1"/>
</dbReference>
<evidence type="ECO:0000313" key="2">
    <source>
        <dbReference type="EMBL" id="BDX08489.1"/>
    </source>
</evidence>